<gene>
    <name evidence="10 12" type="primary">recC</name>
    <name evidence="12" type="ORF">GNP35_00175</name>
</gene>
<comment type="miscellaneous">
    <text evidence="10">In the RecBCD complex, RecB has a slow 3'-5' helicase, an exonuclease activity and loads RecA onto ssDNA, RecD has a fast 5'-3' helicase activity, while RecC stimulates the ATPase and processivity of the RecB helicase and contributes to recognition of the Chi site.</text>
</comment>
<keyword evidence="4 10" id="KW-0378">Hydrolase</keyword>
<proteinExistence type="inferred from homology"/>
<dbReference type="SUPFAM" id="SSF52540">
    <property type="entry name" value="P-loop containing nucleoside triphosphate hydrolases"/>
    <property type="match status" value="2"/>
</dbReference>
<dbReference type="Gene3D" id="3.40.50.300">
    <property type="entry name" value="P-loop containing nucleotide triphosphate hydrolases"/>
    <property type="match status" value="2"/>
</dbReference>
<evidence type="ECO:0000256" key="3">
    <source>
        <dbReference type="ARBA" id="ARBA00022763"/>
    </source>
</evidence>
<evidence type="ECO:0000256" key="5">
    <source>
        <dbReference type="ARBA" id="ARBA00022806"/>
    </source>
</evidence>
<keyword evidence="7 10" id="KW-0067">ATP-binding</keyword>
<dbReference type="GO" id="GO:0009338">
    <property type="term" value="C:exodeoxyribonuclease V complex"/>
    <property type="evidence" value="ECO:0007669"/>
    <property type="project" value="InterPro"/>
</dbReference>
<organism evidence="12 13">
    <name type="scientific">Psychrosphaera haliotis</name>
    <dbReference type="NCBI Taxonomy" id="555083"/>
    <lineage>
        <taxon>Bacteria</taxon>
        <taxon>Pseudomonadati</taxon>
        <taxon>Pseudomonadota</taxon>
        <taxon>Gammaproteobacteria</taxon>
        <taxon>Alteromonadales</taxon>
        <taxon>Pseudoalteromonadaceae</taxon>
        <taxon>Psychrosphaera</taxon>
    </lineage>
</organism>
<dbReference type="PANTHER" id="PTHR30591">
    <property type="entry name" value="RECBCD ENZYME SUBUNIT RECC"/>
    <property type="match status" value="1"/>
</dbReference>
<evidence type="ECO:0000313" key="12">
    <source>
        <dbReference type="EMBL" id="MUH71049.1"/>
    </source>
</evidence>
<dbReference type="InterPro" id="IPR041500">
    <property type="entry name" value="RecC_C"/>
</dbReference>
<protein>
    <recommendedName>
        <fullName evidence="10">RecBCD enzyme subunit RecC</fullName>
    </recommendedName>
    <alternativeName>
        <fullName evidence="10">Exonuclease V subunit RecC</fullName>
        <shortName evidence="10">ExoV subunit RecC</shortName>
    </alternativeName>
    <alternativeName>
        <fullName evidence="10">Helicase/nuclease RecBCD subunit RecC</fullName>
    </alternativeName>
</protein>
<evidence type="ECO:0000256" key="1">
    <source>
        <dbReference type="ARBA" id="ARBA00022722"/>
    </source>
</evidence>
<dbReference type="HAMAP" id="MF_01486">
    <property type="entry name" value="RecC"/>
    <property type="match status" value="1"/>
</dbReference>
<evidence type="ECO:0000256" key="7">
    <source>
        <dbReference type="ARBA" id="ARBA00022840"/>
    </source>
</evidence>
<keyword evidence="1 10" id="KW-0540">Nuclease</keyword>
<sequence>MNINNQSNSSNITVYQSNRLEALVTVLSQQLKSNSGQNPFTAETILVHSPGMSEWLKIQIAQQLGIAANLKFPLPSSFIWSLYQQLIPNVPSTSAYNKDRLRWKIYHLLPDFLDDANFAAIKEYLSTDERHSSSEYTDLRRFQLSEKIADAYDNYLVYRPEWLLHWLNGNNDLPDNDDIGRQEWQAILWRGIYQNVEQLEQSQFHRASLHQVLLEKISTIEPEALLKLIPNRLFVFGISSLPSHQIDVLMALSQHIEVNILWFNPCSMYWGDILSEKTLARLNQQQSKIALTNNEQKQNYFITGNPLLASWGKVGRDYLDSLSQRDIEFQDIFLADPRGEHNKTLLGKVQQDILELEYRGSAEPLSIEALNDETGKVPLMINKGKVDDTIQIHSCHSRFRELEVLKDKLLGWLESNTILPKDILVMVPDINDYAPFIDAVFARDPQQPEQSIPYSISDRSSLSENPILNTFVSLLGLPTSRFTVSEVLDWLEVPLIMTAFNIDSAELELLKEWIVECEIKWALNGEHKANWNMPKEDINTWLYGLKRMVLGFSLGQESVWHGTASYTSIEGLNVNVMAKLVTFISYLADLKARFTDATSPEMWYLRVDQLITNLFNPEEIIDADFISVNKLREANKTLLEYQQNNDAMVDVNNLIVQHFFRQNLNETGVSQRFLAGRVNFCTLMPMRSVPFDIVCVLGLNDGEFPRHVEPLSFDLVGLNKPRKGDRARKLDERYLFLEAVCSARKKLHLSYLGQSSKNNQELMPSVLLSELVDYLQESFIVDNPEGRMQTSKVKDQIMIKHALQPFNERYFVDNQSLVGLKSYNKQWFSSFVSGLKMQSESTKNNEVLDVESTFDPFSCHDIQAKLQAVDNQVIVELDDLITFAKNPLKHFYKQQLGVNLALNDHNLSDVEAFEHDGLQRYKHVQSLVNFQQEIEPKIKQSWLASGSFPPKAWGEDLLFDYQQTVHKLDATLEALKVGYSDAAKSVSSRSVKTSIEFQIANIEVSLRGSFNIESGLSLVKRLSKNVRADDRIEAWLIHLMRSLSDKPGPTFLLSHNTNDFITFSSIEQEFALAELQKWLQLYLMSTQCSEPIMWYGRFAYNAAVDMTKDKPSSALLKSIQGIIESAIEDERSPIDDHIVRHFGPDKPLPKDFLVLTRTLLLPLVQCQVEGKMKKIMEFMEEYVAAVGVSR</sequence>
<keyword evidence="3 10" id="KW-0227">DNA damage</keyword>
<name>A0A6N8F6N1_9GAMM</name>
<evidence type="ECO:0000256" key="4">
    <source>
        <dbReference type="ARBA" id="ARBA00022801"/>
    </source>
</evidence>
<evidence type="ECO:0000256" key="2">
    <source>
        <dbReference type="ARBA" id="ARBA00022741"/>
    </source>
</evidence>
<keyword evidence="5 10" id="KW-0347">Helicase</keyword>
<dbReference type="InterPro" id="IPR011335">
    <property type="entry name" value="Restrct_endonuc-II-like"/>
</dbReference>
<dbReference type="PIRSF" id="PIRSF000980">
    <property type="entry name" value="RecC"/>
    <property type="match status" value="1"/>
</dbReference>
<dbReference type="Gene3D" id="1.10.10.160">
    <property type="match status" value="1"/>
</dbReference>
<comment type="similarity">
    <text evidence="10">Belongs to the RecC family.</text>
</comment>
<dbReference type="GO" id="GO:0000724">
    <property type="term" value="P:double-strand break repair via homologous recombination"/>
    <property type="evidence" value="ECO:0007669"/>
    <property type="project" value="UniProtKB-UniRule"/>
</dbReference>
<evidence type="ECO:0000256" key="6">
    <source>
        <dbReference type="ARBA" id="ARBA00022839"/>
    </source>
</evidence>
<keyword evidence="9 10" id="KW-0234">DNA repair</keyword>
<dbReference type="RefSeq" id="WP_330997686.1">
    <property type="nucleotide sequence ID" value="NZ_WOCD01000001.1"/>
</dbReference>
<keyword evidence="2 10" id="KW-0547">Nucleotide-binding</keyword>
<dbReference type="AlphaFoldDB" id="A0A6N8F6N1"/>
<keyword evidence="8 10" id="KW-0238">DNA-binding</keyword>
<dbReference type="SUPFAM" id="SSF52980">
    <property type="entry name" value="Restriction endonuclease-like"/>
    <property type="match status" value="1"/>
</dbReference>
<dbReference type="Proteomes" id="UP000439994">
    <property type="component" value="Unassembled WGS sequence"/>
</dbReference>
<evidence type="ECO:0000256" key="10">
    <source>
        <dbReference type="HAMAP-Rule" id="MF_01486"/>
    </source>
</evidence>
<dbReference type="GO" id="GO:0003678">
    <property type="term" value="F:DNA helicase activity"/>
    <property type="evidence" value="ECO:0007669"/>
    <property type="project" value="UniProtKB-UniRule"/>
</dbReference>
<dbReference type="PANTHER" id="PTHR30591:SF1">
    <property type="entry name" value="RECBCD ENZYME SUBUNIT RECC"/>
    <property type="match status" value="1"/>
</dbReference>
<reference evidence="12 13" key="1">
    <citation type="submission" date="2019-11" db="EMBL/GenBank/DDBJ databases">
        <title>P. haliotis isolates from Z. marina roots.</title>
        <authorList>
            <person name="Cohen M."/>
            <person name="Jospin G."/>
            <person name="Eisen J.A."/>
            <person name="Coil D.A."/>
        </authorList>
    </citation>
    <scope>NUCLEOTIDE SEQUENCE [LARGE SCALE GENOMIC DNA]</scope>
    <source>
        <strain evidence="12 13">UCD-MCMsp1aY</strain>
    </source>
</reference>
<evidence type="ECO:0000256" key="8">
    <source>
        <dbReference type="ARBA" id="ARBA00023125"/>
    </source>
</evidence>
<dbReference type="InterPro" id="IPR013986">
    <property type="entry name" value="DExx_box_DNA_helicase_dom_sf"/>
</dbReference>
<comment type="subunit">
    <text evidence="10">Heterotrimer of RecB, RecC and RecD. All subunits contribute to DNA-binding.</text>
</comment>
<dbReference type="InterPro" id="IPR006697">
    <property type="entry name" value="RecC"/>
</dbReference>
<dbReference type="Pfam" id="PF04257">
    <property type="entry name" value="Exonuc_V_gamma"/>
    <property type="match status" value="1"/>
</dbReference>
<keyword evidence="13" id="KW-1185">Reference proteome</keyword>
<comment type="caution">
    <text evidence="12">The sequence shown here is derived from an EMBL/GenBank/DDBJ whole genome shotgun (WGS) entry which is preliminary data.</text>
</comment>
<keyword evidence="6 10" id="KW-0269">Exonuclease</keyword>
<evidence type="ECO:0000256" key="9">
    <source>
        <dbReference type="ARBA" id="ARBA00023204"/>
    </source>
</evidence>
<accession>A0A6N8F6N1</accession>
<dbReference type="Pfam" id="PF17946">
    <property type="entry name" value="RecC_C"/>
    <property type="match status" value="1"/>
</dbReference>
<dbReference type="EMBL" id="WOCD01000001">
    <property type="protein sequence ID" value="MUH71049.1"/>
    <property type="molecule type" value="Genomic_DNA"/>
</dbReference>
<evidence type="ECO:0000259" key="11">
    <source>
        <dbReference type="Pfam" id="PF17946"/>
    </source>
</evidence>
<dbReference type="NCBIfam" id="TIGR01450">
    <property type="entry name" value="recC"/>
    <property type="match status" value="1"/>
</dbReference>
<dbReference type="Gene3D" id="3.40.50.10930">
    <property type="match status" value="1"/>
</dbReference>
<dbReference type="GO" id="GO:0005524">
    <property type="term" value="F:ATP binding"/>
    <property type="evidence" value="ECO:0007669"/>
    <property type="project" value="UniProtKB-UniRule"/>
</dbReference>
<dbReference type="InterPro" id="IPR027417">
    <property type="entry name" value="P-loop_NTPase"/>
</dbReference>
<feature type="domain" description="RecC C-terminal" evidence="11">
    <location>
        <begin position="875"/>
        <end position="1084"/>
    </location>
</feature>
<dbReference type="GO" id="GO:0008854">
    <property type="term" value="F:exodeoxyribonuclease V activity"/>
    <property type="evidence" value="ECO:0007669"/>
    <property type="project" value="InterPro"/>
</dbReference>
<evidence type="ECO:0000313" key="13">
    <source>
        <dbReference type="Proteomes" id="UP000439994"/>
    </source>
</evidence>
<dbReference type="GO" id="GO:0003677">
    <property type="term" value="F:DNA binding"/>
    <property type="evidence" value="ECO:0007669"/>
    <property type="project" value="UniProtKB-UniRule"/>
</dbReference>
<comment type="function">
    <text evidence="10">A helicase/nuclease that prepares dsDNA breaks (DSB) for recombinational DNA repair. Binds to DSBs and unwinds DNA via a highly rapid and processive ATP-dependent bidirectional helicase activity. Unwinds dsDNA until it encounters a Chi (crossover hotspot instigator) sequence from the 3' direction. Cuts ssDNA a few nucleotides 3' to the Chi site. The properties and activities of the enzyme are changed at Chi. The Chi-altered holoenzyme produces a long 3'-ssDNA overhang and facilitates RecA-binding to the ssDNA for homologous DNA recombination and repair. Holoenzyme degrades any linearized DNA that is unable to undergo homologous recombination. In the holoenzyme this subunit recognizes the wild-type Chi sequence, and when added to isolated RecB increases its ATP-dependent helicase processivity.</text>
</comment>